<dbReference type="PROSITE" id="PS00866">
    <property type="entry name" value="CPSASE_1"/>
    <property type="match status" value="1"/>
</dbReference>
<dbReference type="Gene3D" id="2.40.50.100">
    <property type="match status" value="1"/>
</dbReference>
<keyword evidence="11" id="KW-0443">Lipid metabolism</keyword>
<comment type="cofactor">
    <cofactor evidence="1">
        <name>biotin</name>
        <dbReference type="ChEBI" id="CHEBI:57586"/>
    </cofactor>
</comment>
<dbReference type="Pfam" id="PF00289">
    <property type="entry name" value="Biotin_carb_N"/>
    <property type="match status" value="1"/>
</dbReference>
<keyword evidence="4 19" id="KW-0436">Ligase</keyword>
<keyword evidence="10" id="KW-0442">Lipid degradation</keyword>
<dbReference type="InterPro" id="IPR011054">
    <property type="entry name" value="Rudment_hybrid_motif"/>
</dbReference>
<dbReference type="CDD" id="cd06850">
    <property type="entry name" value="biotinyl_domain"/>
    <property type="match status" value="1"/>
</dbReference>
<dbReference type="FunFam" id="3.30.470.20:FF:000028">
    <property type="entry name" value="Methylcrotonoyl-CoA carboxylase subunit alpha, mitochondrial"/>
    <property type="match status" value="1"/>
</dbReference>
<evidence type="ECO:0000256" key="6">
    <source>
        <dbReference type="ARBA" id="ARBA00022741"/>
    </source>
</evidence>
<dbReference type="Pfam" id="PF02785">
    <property type="entry name" value="Biotin_carb_C"/>
    <property type="match status" value="1"/>
</dbReference>
<dbReference type="GO" id="GO:0046872">
    <property type="term" value="F:metal ion binding"/>
    <property type="evidence" value="ECO:0007669"/>
    <property type="project" value="UniProtKB-KW"/>
</dbReference>
<evidence type="ECO:0000259" key="16">
    <source>
        <dbReference type="PROSITE" id="PS50968"/>
    </source>
</evidence>
<dbReference type="Gene3D" id="3.30.470.20">
    <property type="entry name" value="ATP-grasp fold, B domain"/>
    <property type="match status" value="1"/>
</dbReference>
<dbReference type="PROSITE" id="PS50968">
    <property type="entry name" value="BIOTINYL_LIPOYL"/>
    <property type="match status" value="1"/>
</dbReference>
<dbReference type="AlphaFoldDB" id="A0A9Q9BSN1"/>
<keyword evidence="8" id="KW-0460">Magnesium</keyword>
<dbReference type="FunFam" id="2.40.50.100:FF:000003">
    <property type="entry name" value="Acetyl-CoA carboxylase biotin carboxyl carrier protein"/>
    <property type="match status" value="1"/>
</dbReference>
<keyword evidence="5" id="KW-0479">Metal-binding</keyword>
<dbReference type="PANTHER" id="PTHR18866">
    <property type="entry name" value="CARBOXYLASE:PYRUVATE/ACETYL-COA/PROPIONYL-COA CARBOXYLASE"/>
    <property type="match status" value="1"/>
</dbReference>
<dbReference type="Proteomes" id="UP001059822">
    <property type="component" value="Chromosome"/>
</dbReference>
<evidence type="ECO:0000313" key="19">
    <source>
        <dbReference type="EMBL" id="UTO55497.1"/>
    </source>
</evidence>
<sequence>MIKKILIANRGEIACRIIRTAHKMGILCVCVYSDADANSLHTLCGDEIINIGPSPSSQSYLNIDRICDVACKVGADAVHPGYGFLSENPLFAEMLEKYNINFIGPSASSIGIMADKITSKKLAQCAGVNVVPGYMGIVHSISEAQEIAKSIGFPVIVKATAGGGGKGMRIVRSIDDMEQAFTSATNEASKSFKDGRIFIEKYIEFPRHIEIQIIADKYGNIVCLGDRECSIQRHNQKVIEETPSPFLDDKTRQDMYLQCINLAKEVNYFSVGTIEFIVDSNKQFYFLEMNTRLQVEHPVTELVTKIDLVEEMIRIASGEKLRFTQNDINCQGAAIEARIYAEDPKKNFLPSSGRIVYYSEPNTSSNVRIDSGVVEGSSVSMFYDPMIAKICSYGKDRVEAIKIMQESLNSFYIDGIANNIDFILSIFHNPVFISGNINTGFINQFYKDGFKGDILTEEIARIFAVTSLYIYCEDEYRYGRDMKNKEELSVYVNDKKYVLYANYDNKVMCVQYNHNTLTVFGKWKVRYRLLEIQINDSIYCIKVDRNLDKYKLKYSAVEALCVVYQMHADKLLSIMPKPNKYSVPSNIILSPIAGMIVKVYVKEEEEVQVGQALCVIEAMKMENVICSEVQALVKRIFFTEGSNVFAGDTIIEFYK</sequence>
<evidence type="ECO:0000256" key="7">
    <source>
        <dbReference type="ARBA" id="ARBA00022840"/>
    </source>
</evidence>
<dbReference type="InterPro" id="IPR011761">
    <property type="entry name" value="ATP-grasp"/>
</dbReference>
<dbReference type="PROSITE" id="PS00188">
    <property type="entry name" value="BIOTIN"/>
    <property type="match status" value="1"/>
</dbReference>
<evidence type="ECO:0000256" key="11">
    <source>
        <dbReference type="ARBA" id="ARBA00023098"/>
    </source>
</evidence>
<dbReference type="Proteomes" id="UP001059985">
    <property type="component" value="Chromosome"/>
</dbReference>
<feature type="domain" description="Lipoyl-binding" evidence="16">
    <location>
        <begin position="578"/>
        <end position="654"/>
    </location>
</feature>
<evidence type="ECO:0000256" key="4">
    <source>
        <dbReference type="ARBA" id="ARBA00022598"/>
    </source>
</evidence>
<dbReference type="EMBL" id="CP089286">
    <property type="protein sequence ID" value="UTO55497.1"/>
    <property type="molecule type" value="Genomic_DNA"/>
</dbReference>
<dbReference type="GO" id="GO:0016042">
    <property type="term" value="P:lipid catabolic process"/>
    <property type="evidence" value="ECO:0007669"/>
    <property type="project" value="UniProtKB-KW"/>
</dbReference>
<keyword evidence="13" id="KW-0092">Biotin</keyword>
<evidence type="ECO:0000256" key="2">
    <source>
        <dbReference type="ARBA" id="ARBA00005060"/>
    </source>
</evidence>
<dbReference type="InterPro" id="IPR050856">
    <property type="entry name" value="Biotin_carboxylase_complex"/>
</dbReference>
<dbReference type="InterPro" id="IPR000089">
    <property type="entry name" value="Biotin_lipoyl"/>
</dbReference>
<dbReference type="InterPro" id="IPR005479">
    <property type="entry name" value="CPAse_ATP-bd"/>
</dbReference>
<dbReference type="SUPFAM" id="SSF51230">
    <property type="entry name" value="Single hybrid motif"/>
    <property type="match status" value="1"/>
</dbReference>
<dbReference type="PROSITE" id="PS50975">
    <property type="entry name" value="ATP_GRASP"/>
    <property type="match status" value="1"/>
</dbReference>
<dbReference type="GO" id="GO:0005524">
    <property type="term" value="F:ATP binding"/>
    <property type="evidence" value="ECO:0007669"/>
    <property type="project" value="UniProtKB-UniRule"/>
</dbReference>
<dbReference type="SUPFAM" id="SSF51246">
    <property type="entry name" value="Rudiment single hybrid motif"/>
    <property type="match status" value="1"/>
</dbReference>
<dbReference type="SMART" id="SM00878">
    <property type="entry name" value="Biotin_carb_C"/>
    <property type="match status" value="1"/>
</dbReference>
<dbReference type="InterPro" id="IPR011053">
    <property type="entry name" value="Single_hybrid_motif"/>
</dbReference>
<proteinExistence type="predicted"/>
<evidence type="ECO:0000259" key="17">
    <source>
        <dbReference type="PROSITE" id="PS50975"/>
    </source>
</evidence>
<dbReference type="FunFam" id="3.30.1490.20:FF:000003">
    <property type="entry name" value="acetyl-CoA carboxylase isoform X1"/>
    <property type="match status" value="1"/>
</dbReference>
<dbReference type="FunFam" id="3.40.50.20:FF:000010">
    <property type="entry name" value="Propionyl-CoA carboxylase subunit alpha"/>
    <property type="match status" value="1"/>
</dbReference>
<evidence type="ECO:0000313" key="21">
    <source>
        <dbReference type="Proteomes" id="UP001059822"/>
    </source>
</evidence>
<dbReference type="NCBIfam" id="NF006367">
    <property type="entry name" value="PRK08591.1"/>
    <property type="match status" value="1"/>
</dbReference>
<feature type="domain" description="ATP-grasp" evidence="17">
    <location>
        <begin position="120"/>
        <end position="317"/>
    </location>
</feature>
<evidence type="ECO:0000256" key="10">
    <source>
        <dbReference type="ARBA" id="ARBA00022963"/>
    </source>
</evidence>
<evidence type="ECO:0000313" key="22">
    <source>
        <dbReference type="Proteomes" id="UP001059985"/>
    </source>
</evidence>
<dbReference type="PROSITE" id="PS50979">
    <property type="entry name" value="BC"/>
    <property type="match status" value="1"/>
</dbReference>
<organism evidence="19 21">
    <name type="scientific">Neoehrlichia mikurensis</name>
    <dbReference type="NCBI Taxonomy" id="89586"/>
    <lineage>
        <taxon>Bacteria</taxon>
        <taxon>Pseudomonadati</taxon>
        <taxon>Pseudomonadota</taxon>
        <taxon>Alphaproteobacteria</taxon>
        <taxon>Rickettsiales</taxon>
        <taxon>Anaplasmataceae</taxon>
        <taxon>Candidatus Neoehrlichia</taxon>
    </lineage>
</organism>
<keyword evidence="22" id="KW-1185">Reference proteome</keyword>
<dbReference type="Pfam" id="PF18140">
    <property type="entry name" value="PCC_BT"/>
    <property type="match status" value="1"/>
</dbReference>
<evidence type="ECO:0000256" key="3">
    <source>
        <dbReference type="ARBA" id="ARBA00013050"/>
    </source>
</evidence>
<evidence type="ECO:0000259" key="18">
    <source>
        <dbReference type="PROSITE" id="PS50979"/>
    </source>
</evidence>
<evidence type="ECO:0000256" key="12">
    <source>
        <dbReference type="ARBA" id="ARBA00023211"/>
    </source>
</evidence>
<reference evidence="19" key="1">
    <citation type="journal article" date="2022" name="Microorganisms">
        <title>Assembly and Comparison of Ca. Neoehrlichia mikurensis Genomes.</title>
        <authorList>
            <person name="Azagi T."/>
            <person name="Dirks R.P."/>
            <person name="Yebra-Pimentel E.S."/>
            <person name="Schaap P.J."/>
            <person name="Koehorst J.J."/>
            <person name="Esser H.J."/>
            <person name="Sprong H."/>
        </authorList>
    </citation>
    <scope>NUCLEOTIDE SEQUENCE</scope>
    <source>
        <strain evidence="20">18-2804</strain>
        <strain evidence="19">18-2837</strain>
    </source>
</reference>
<name>A0A9Q9BSN1_9RICK</name>
<dbReference type="InterPro" id="IPR011764">
    <property type="entry name" value="Biotin_carboxylation_dom"/>
</dbReference>
<keyword evidence="6 15" id="KW-0547">Nucleotide-binding</keyword>
<gene>
    <name evidence="20" type="ORF">LUA81_00135</name>
    <name evidence="19" type="ORF">LUA82_00130</name>
</gene>
<dbReference type="Pfam" id="PF00364">
    <property type="entry name" value="Biotin_lipoyl"/>
    <property type="match status" value="1"/>
</dbReference>
<comment type="pathway">
    <text evidence="2">Metabolic intermediate metabolism; propanoyl-CoA degradation; succinyl-CoA from propanoyl-CoA: step 1/3.</text>
</comment>
<dbReference type="Gene3D" id="3.30.700.30">
    <property type="match status" value="1"/>
</dbReference>
<evidence type="ECO:0000256" key="8">
    <source>
        <dbReference type="ARBA" id="ARBA00022842"/>
    </source>
</evidence>
<evidence type="ECO:0000256" key="1">
    <source>
        <dbReference type="ARBA" id="ARBA00001953"/>
    </source>
</evidence>
<dbReference type="InterPro" id="IPR005481">
    <property type="entry name" value="BC-like_N"/>
</dbReference>
<evidence type="ECO:0000256" key="5">
    <source>
        <dbReference type="ARBA" id="ARBA00022723"/>
    </source>
</evidence>
<evidence type="ECO:0000256" key="15">
    <source>
        <dbReference type="PROSITE-ProRule" id="PRU00409"/>
    </source>
</evidence>
<keyword evidence="7 15" id="KW-0067">ATP-binding</keyword>
<dbReference type="InterPro" id="IPR005482">
    <property type="entry name" value="Biotin_COase_C"/>
</dbReference>
<evidence type="ECO:0000256" key="13">
    <source>
        <dbReference type="ARBA" id="ARBA00023267"/>
    </source>
</evidence>
<evidence type="ECO:0000313" key="20">
    <source>
        <dbReference type="EMBL" id="UTO56419.1"/>
    </source>
</evidence>
<dbReference type="PANTHER" id="PTHR18866:SF33">
    <property type="entry name" value="METHYLCROTONOYL-COA CARBOXYLASE SUBUNIT ALPHA, MITOCHONDRIAL-RELATED"/>
    <property type="match status" value="1"/>
</dbReference>
<dbReference type="GO" id="GO:0004658">
    <property type="term" value="F:propionyl-CoA carboxylase activity"/>
    <property type="evidence" value="ECO:0007669"/>
    <property type="project" value="UniProtKB-EC"/>
</dbReference>
<comment type="catalytic activity">
    <reaction evidence="14">
        <text>propanoyl-CoA + hydrogencarbonate + ATP = (S)-methylmalonyl-CoA + ADP + phosphate + H(+)</text>
        <dbReference type="Rhea" id="RHEA:23720"/>
        <dbReference type="ChEBI" id="CHEBI:15378"/>
        <dbReference type="ChEBI" id="CHEBI:17544"/>
        <dbReference type="ChEBI" id="CHEBI:30616"/>
        <dbReference type="ChEBI" id="CHEBI:43474"/>
        <dbReference type="ChEBI" id="CHEBI:57327"/>
        <dbReference type="ChEBI" id="CHEBI:57392"/>
        <dbReference type="ChEBI" id="CHEBI:456216"/>
        <dbReference type="EC" id="6.4.1.3"/>
    </reaction>
    <physiologicalReaction direction="left-to-right" evidence="14">
        <dbReference type="Rhea" id="RHEA:23721"/>
    </physiologicalReaction>
</comment>
<evidence type="ECO:0000256" key="14">
    <source>
        <dbReference type="ARBA" id="ARBA00049495"/>
    </source>
</evidence>
<dbReference type="Pfam" id="PF02786">
    <property type="entry name" value="CPSase_L_D2"/>
    <property type="match status" value="1"/>
</dbReference>
<dbReference type="InterPro" id="IPR001882">
    <property type="entry name" value="Biotin_BS"/>
</dbReference>
<dbReference type="RefSeq" id="WP_254815628.1">
    <property type="nucleotide sequence ID" value="NZ_CP089285.1"/>
</dbReference>
<keyword evidence="12" id="KW-0464">Manganese</keyword>
<accession>A0A9Q9BSN1</accession>
<dbReference type="PROSITE" id="PS00867">
    <property type="entry name" value="CPSASE_2"/>
    <property type="match status" value="1"/>
</dbReference>
<dbReference type="InterPro" id="IPR041265">
    <property type="entry name" value="PCC_BT"/>
</dbReference>
<feature type="domain" description="Biotin carboxylation" evidence="18">
    <location>
        <begin position="1"/>
        <end position="447"/>
    </location>
</feature>
<dbReference type="EMBL" id="CP089285">
    <property type="protein sequence ID" value="UTO56419.1"/>
    <property type="molecule type" value="Genomic_DNA"/>
</dbReference>
<dbReference type="EC" id="6.4.1.3" evidence="3"/>
<dbReference type="InterPro" id="IPR016185">
    <property type="entry name" value="PreATP-grasp_dom_sf"/>
</dbReference>
<dbReference type="SUPFAM" id="SSF52440">
    <property type="entry name" value="PreATP-grasp domain"/>
    <property type="match status" value="1"/>
</dbReference>
<keyword evidence="9" id="KW-0809">Transit peptide</keyword>
<protein>
    <recommendedName>
        <fullName evidence="3">propionyl-CoA carboxylase</fullName>
        <ecNumber evidence="3">6.4.1.3</ecNumber>
    </recommendedName>
</protein>
<dbReference type="SUPFAM" id="SSF56059">
    <property type="entry name" value="Glutathione synthetase ATP-binding domain-like"/>
    <property type="match status" value="1"/>
</dbReference>
<evidence type="ECO:0000256" key="9">
    <source>
        <dbReference type="ARBA" id="ARBA00022946"/>
    </source>
</evidence>